<feature type="region of interest" description="Disordered" evidence="1">
    <location>
        <begin position="95"/>
        <end position="141"/>
    </location>
</feature>
<gene>
    <name evidence="2" type="ORF">ABWT76_004675</name>
</gene>
<feature type="region of interest" description="Disordered" evidence="1">
    <location>
        <begin position="1"/>
        <end position="22"/>
    </location>
</feature>
<dbReference type="EMBL" id="CP159837">
    <property type="protein sequence ID" value="XCM35957.1"/>
    <property type="molecule type" value="Genomic_DNA"/>
</dbReference>
<evidence type="ECO:0000256" key="1">
    <source>
        <dbReference type="SAM" id="MobiDB-lite"/>
    </source>
</evidence>
<name>A0AAU8JAY9_9CYAN</name>
<dbReference type="AlphaFoldDB" id="A0AAU8JAY9"/>
<dbReference type="RefSeq" id="WP_231636961.1">
    <property type="nucleotide sequence ID" value="NZ_CP159837.1"/>
</dbReference>
<organism evidence="2">
    <name type="scientific">Planktothricoides raciborskii GIHE-MW2</name>
    <dbReference type="NCBI Taxonomy" id="2792601"/>
    <lineage>
        <taxon>Bacteria</taxon>
        <taxon>Bacillati</taxon>
        <taxon>Cyanobacteriota</taxon>
        <taxon>Cyanophyceae</taxon>
        <taxon>Oscillatoriophycideae</taxon>
        <taxon>Oscillatoriales</taxon>
        <taxon>Oscillatoriaceae</taxon>
        <taxon>Planktothricoides</taxon>
    </lineage>
</organism>
<sequence>MKKNDSEPPLPQAKPLRNLPIGDIGDRATQPLKAIFSLSSITFNTLLLFTLTGCNNIVTDRYEATALVTYTWQVAYTNQREKFPRLETFATNSLLNQNGQKPDGAVTRSDDQGLWWPATPPRPTVDDIEAKQQPNETPGSPELLKQVEYHLSYQLGTEMVKLPTNHQVYREVTKAYPSRLPLKFTLGPGDASVDRASQN</sequence>
<protein>
    <submittedName>
        <fullName evidence="2">Uncharacterized protein</fullName>
    </submittedName>
</protein>
<evidence type="ECO:0000313" key="2">
    <source>
        <dbReference type="EMBL" id="XCM35957.1"/>
    </source>
</evidence>
<reference evidence="2" key="1">
    <citation type="submission" date="2024-07" db="EMBL/GenBank/DDBJ databases">
        <authorList>
            <person name="Kim Y.J."/>
            <person name="Jeong J.Y."/>
        </authorList>
    </citation>
    <scope>NUCLEOTIDE SEQUENCE</scope>
    <source>
        <strain evidence="2">GIHE-MW2</strain>
    </source>
</reference>
<proteinExistence type="predicted"/>
<accession>A0AAU8JAY9</accession>